<accession>A0A401UFB4</accession>
<reference evidence="2 3" key="1">
    <citation type="submission" date="2018-11" db="EMBL/GenBank/DDBJ databases">
        <title>Chryseotalea sanarue gen. nov., sp., nov., a member of the family Cytophagaceae, isolated from a brackish lake in Hamamatsu Japan.</title>
        <authorList>
            <person name="Maejima Y."/>
            <person name="Iino T."/>
            <person name="Muraguchi Y."/>
            <person name="Fukuda K."/>
            <person name="Ohkuma M."/>
            <person name="Moriuchi R."/>
            <person name="Dohra H."/>
            <person name="Kimbara K."/>
            <person name="Shintani M."/>
        </authorList>
    </citation>
    <scope>NUCLEOTIDE SEQUENCE [LARGE SCALE GENOMIC DNA]</scope>
    <source>
        <strain evidence="2 3">Ys</strain>
    </source>
</reference>
<evidence type="ECO:0008006" key="4">
    <source>
        <dbReference type="Google" id="ProtNLM"/>
    </source>
</evidence>
<evidence type="ECO:0000256" key="1">
    <source>
        <dbReference type="SAM" id="SignalP"/>
    </source>
</evidence>
<evidence type="ECO:0000313" key="3">
    <source>
        <dbReference type="Proteomes" id="UP000288227"/>
    </source>
</evidence>
<dbReference type="EMBL" id="BHXQ01000008">
    <property type="protein sequence ID" value="GCC53540.1"/>
    <property type="molecule type" value="Genomic_DNA"/>
</dbReference>
<name>A0A401UFB4_9BACT</name>
<feature type="signal peptide" evidence="1">
    <location>
        <begin position="1"/>
        <end position="27"/>
    </location>
</feature>
<keyword evidence="1" id="KW-0732">Signal</keyword>
<keyword evidence="3" id="KW-1185">Reference proteome</keyword>
<protein>
    <recommendedName>
        <fullName evidence="4">Carboxypeptidase regulatory-like domain-containing protein</fullName>
    </recommendedName>
</protein>
<gene>
    <name evidence="2" type="ORF">SanaruYs_37850</name>
</gene>
<dbReference type="AlphaFoldDB" id="A0A401UFB4"/>
<feature type="chain" id="PRO_5019395037" description="Carboxypeptidase regulatory-like domain-containing protein" evidence="1">
    <location>
        <begin position="28"/>
        <end position="754"/>
    </location>
</feature>
<dbReference type="RefSeq" id="WP_127124189.1">
    <property type="nucleotide sequence ID" value="NZ_BHXQ01000008.1"/>
</dbReference>
<comment type="caution">
    <text evidence="2">The sequence shown here is derived from an EMBL/GenBank/DDBJ whole genome shotgun (WGS) entry which is preliminary data.</text>
</comment>
<dbReference type="OrthoDB" id="983185at2"/>
<evidence type="ECO:0000313" key="2">
    <source>
        <dbReference type="EMBL" id="GCC53540.1"/>
    </source>
</evidence>
<sequence>MKTNRVSRLLFALALASIFIATWSCNDDDGPSLQSLREDRLKFIEDSLRVSDSLRLTNNAGIVNYGVTIVDGSTSSFFANGRTDATKAALGGAIVTISQYGKVVKDTTDASGIAVFNGFFRSAVNITIEAPGFTKVSYIAAVNIQDSTRTGTISFVGNIIPVFAITGANTSTISGRATIQTDLTNRERELVPDGTRVTATIDATNDSDFSDKFLTTDIDEYKYTSGCGCEFIYVGNVLQATYETGAVGTVANGDYTITVPTAVDGLPLTLQYSDIAANQTLYQQDGDDQTLITNRVIFTGDDNATPAALPPSSGATVSFESFGSQAFADAVISSSTGAIERINVTDGGSGYVGTPLVQFTGGGGTGATATALVNNGRVTGFTITNAGTGYTTPPTVSIISGGNTGTASSTLDPTNFRVFSVAVTSQGSGYTSAPTITFTGASTGTTTQATATATIANGRLVAILVQTQGQGYTGTPTVDIAGGGGGTGATAVALMGQSVEQVNVLFAGTNHVYAPTVTFSAPDFSNGTRAQGVAIVDPATRTILGVQVTNTGTGYTAPPTVNFNGGAGASAQSFLAGGSIISFDVFNEGSDYAYAPTVVIGRTFSGNGSGATGTAVMSGGRVVGINIDNAGSGYTSAPSVELVSGEGAVAYANVNATGGITSYTIVRGGTGYTGAPRVVISSGSGNGATATATATAGEITAIAVNATGSGYESGNVPASAEAFTSVKGNTLEVKPNLTYINDIHYGTGTVRNPN</sequence>
<proteinExistence type="predicted"/>
<dbReference type="Proteomes" id="UP000288227">
    <property type="component" value="Unassembled WGS sequence"/>
</dbReference>
<organism evidence="2 3">
    <name type="scientific">Chryseotalea sanaruensis</name>
    <dbReference type="NCBI Taxonomy" id="2482724"/>
    <lineage>
        <taxon>Bacteria</taxon>
        <taxon>Pseudomonadati</taxon>
        <taxon>Bacteroidota</taxon>
        <taxon>Cytophagia</taxon>
        <taxon>Cytophagales</taxon>
        <taxon>Chryseotaleaceae</taxon>
        <taxon>Chryseotalea</taxon>
    </lineage>
</organism>